<protein>
    <submittedName>
        <fullName evidence="2">Uncharacterized protein</fullName>
    </submittedName>
</protein>
<accession>A0ABW0TVL0</accession>
<name>A0ABW0TVL0_9BACL</name>
<reference evidence="3" key="1">
    <citation type="journal article" date="2019" name="Int. J. Syst. Evol. Microbiol.">
        <title>The Global Catalogue of Microorganisms (GCM) 10K type strain sequencing project: providing services to taxonomists for standard genome sequencing and annotation.</title>
        <authorList>
            <consortium name="The Broad Institute Genomics Platform"/>
            <consortium name="The Broad Institute Genome Sequencing Center for Infectious Disease"/>
            <person name="Wu L."/>
            <person name="Ma J."/>
        </authorList>
    </citation>
    <scope>NUCLEOTIDE SEQUENCE [LARGE SCALE GENOMIC DNA]</scope>
    <source>
        <strain evidence="3">KACC 11299</strain>
    </source>
</reference>
<evidence type="ECO:0000256" key="1">
    <source>
        <dbReference type="SAM" id="SignalP"/>
    </source>
</evidence>
<keyword evidence="1" id="KW-0732">Signal</keyword>
<evidence type="ECO:0000313" key="3">
    <source>
        <dbReference type="Proteomes" id="UP001596071"/>
    </source>
</evidence>
<dbReference type="EMBL" id="JBHSNP010000010">
    <property type="protein sequence ID" value="MFC5602797.1"/>
    <property type="molecule type" value="Genomic_DNA"/>
</dbReference>
<comment type="caution">
    <text evidence="2">The sequence shown here is derived from an EMBL/GenBank/DDBJ whole genome shotgun (WGS) entry which is preliminary data.</text>
</comment>
<feature type="chain" id="PRO_5046046248" evidence="1">
    <location>
        <begin position="22"/>
        <end position="170"/>
    </location>
</feature>
<dbReference type="Proteomes" id="UP001596071">
    <property type="component" value="Unassembled WGS sequence"/>
</dbReference>
<evidence type="ECO:0000313" key="2">
    <source>
        <dbReference type="EMBL" id="MFC5602797.1"/>
    </source>
</evidence>
<feature type="signal peptide" evidence="1">
    <location>
        <begin position="1"/>
        <end position="21"/>
    </location>
</feature>
<organism evidence="2 3">
    <name type="scientific">Sporosarcina koreensis</name>
    <dbReference type="NCBI Taxonomy" id="334735"/>
    <lineage>
        <taxon>Bacteria</taxon>
        <taxon>Bacillati</taxon>
        <taxon>Bacillota</taxon>
        <taxon>Bacilli</taxon>
        <taxon>Bacillales</taxon>
        <taxon>Caryophanaceae</taxon>
        <taxon>Sporosarcina</taxon>
    </lineage>
</organism>
<sequence>MRFLHLLLILLLTLLAGCSSASLLDAINKEGRINVEILFQDDIDKVVIFLNEDDAGQPMLSLNTFTKEDSRYRYNSGTGEHAQIVDLTNQYEIIKITPVGHSSIIALWGGVFNYPNATTVSYVLKDDEDNEIYSSEVKITDNIVYEKLPDGIYEKAESFHYKTLDGNHNE</sequence>
<dbReference type="PROSITE" id="PS51257">
    <property type="entry name" value="PROKAR_LIPOPROTEIN"/>
    <property type="match status" value="1"/>
</dbReference>
<proteinExistence type="predicted"/>
<keyword evidence="3" id="KW-1185">Reference proteome</keyword>
<dbReference type="RefSeq" id="WP_381442999.1">
    <property type="nucleotide sequence ID" value="NZ_JBHSNP010000010.1"/>
</dbReference>
<gene>
    <name evidence="2" type="ORF">ACFPTP_06155</name>
</gene>